<evidence type="ECO:0000259" key="2">
    <source>
        <dbReference type="Pfam" id="PF14371"/>
    </source>
</evidence>
<comment type="caution">
    <text evidence="3">The sequence shown here is derived from an EMBL/GenBank/DDBJ whole genome shotgun (WGS) entry which is preliminary data.</text>
</comment>
<feature type="signal peptide" evidence="1">
    <location>
        <begin position="1"/>
        <end position="20"/>
    </location>
</feature>
<evidence type="ECO:0000313" key="3">
    <source>
        <dbReference type="EMBL" id="MBU2692781.1"/>
    </source>
</evidence>
<dbReference type="Pfam" id="PF14371">
    <property type="entry name" value="DUF4412"/>
    <property type="match status" value="1"/>
</dbReference>
<dbReference type="InterPro" id="IPR025524">
    <property type="entry name" value="DUF4412"/>
</dbReference>
<proteinExistence type="predicted"/>
<dbReference type="Proteomes" id="UP000777784">
    <property type="component" value="Unassembled WGS sequence"/>
</dbReference>
<gene>
    <name evidence="3" type="ORF">KJ970_17830</name>
</gene>
<name>A0A948RYI7_UNCEI</name>
<reference evidence="3" key="1">
    <citation type="submission" date="2021-05" db="EMBL/GenBank/DDBJ databases">
        <title>Energy efficiency and biological interactions define the core microbiome of deep oligotrophic groundwater.</title>
        <authorList>
            <person name="Mehrshad M."/>
            <person name="Lopez-Fernandez M."/>
            <person name="Bell E."/>
            <person name="Bernier-Latmani R."/>
            <person name="Bertilsson S."/>
            <person name="Dopson M."/>
        </authorList>
    </citation>
    <scope>NUCLEOTIDE SEQUENCE</scope>
    <source>
        <strain evidence="3">Modern_marine.mb.64</strain>
    </source>
</reference>
<keyword evidence="1" id="KW-0732">Signal</keyword>
<sequence>MRKALFILMAFVIVTGAARADYVIEIEQKNPGPDGEIATTGVLYVGMDKLKFDNMGGAGGGNMDMIFRADKDLCWLINEDKSSYTVMDKEAMSALTDQMSEMMEGMKEMMANLPEDQKKMMEEQMKGKLPGAEKKEMPVVEMKKSGEKKDIYGFPCTRYDILANGGKTGEIWVTPWGKAGFDEKDFDVFKKMSKFFQGLLESNPMFQEGMSPGSAFQGFEKLDGFPVLTIELMDGKSVSESYFKSVDKKKVDDSTYEIPKGFSEENMFEK</sequence>
<feature type="chain" id="PRO_5037819992" evidence="1">
    <location>
        <begin position="21"/>
        <end position="270"/>
    </location>
</feature>
<protein>
    <submittedName>
        <fullName evidence="3">DUF4412 domain-containing protein</fullName>
    </submittedName>
</protein>
<dbReference type="EMBL" id="JAHJDP010000100">
    <property type="protein sequence ID" value="MBU2692781.1"/>
    <property type="molecule type" value="Genomic_DNA"/>
</dbReference>
<evidence type="ECO:0000256" key="1">
    <source>
        <dbReference type="SAM" id="SignalP"/>
    </source>
</evidence>
<feature type="domain" description="DUF4412" evidence="2">
    <location>
        <begin position="94"/>
        <end position="262"/>
    </location>
</feature>
<accession>A0A948RYI7</accession>
<organism evidence="3 4">
    <name type="scientific">Eiseniibacteriota bacterium</name>
    <dbReference type="NCBI Taxonomy" id="2212470"/>
    <lineage>
        <taxon>Bacteria</taxon>
        <taxon>Candidatus Eiseniibacteriota</taxon>
    </lineage>
</organism>
<evidence type="ECO:0000313" key="4">
    <source>
        <dbReference type="Proteomes" id="UP000777784"/>
    </source>
</evidence>
<dbReference type="AlphaFoldDB" id="A0A948RYI7"/>